<protein>
    <submittedName>
        <fullName evidence="10">Carbohydrate ABC transporter permease</fullName>
    </submittedName>
</protein>
<evidence type="ECO:0000256" key="5">
    <source>
        <dbReference type="ARBA" id="ARBA00022989"/>
    </source>
</evidence>
<organism evidence="10 11">
    <name type="scientific">Halalkalibacter kiskunsagensis</name>
    <dbReference type="NCBI Taxonomy" id="1548599"/>
    <lineage>
        <taxon>Bacteria</taxon>
        <taxon>Bacillati</taxon>
        <taxon>Bacillota</taxon>
        <taxon>Bacilli</taxon>
        <taxon>Bacillales</taxon>
        <taxon>Bacillaceae</taxon>
        <taxon>Halalkalibacter</taxon>
    </lineage>
</organism>
<comment type="caution">
    <text evidence="10">The sequence shown here is derived from an EMBL/GenBank/DDBJ whole genome shotgun (WGS) entry which is preliminary data.</text>
</comment>
<keyword evidence="2 7" id="KW-0813">Transport</keyword>
<dbReference type="PROSITE" id="PS50928">
    <property type="entry name" value="ABC_TM1"/>
    <property type="match status" value="1"/>
</dbReference>
<dbReference type="PANTHER" id="PTHR43005:SF1">
    <property type="entry name" value="SPERMIDINE_PUTRESCINE TRANSPORT SYSTEM PERMEASE PROTEIN"/>
    <property type="match status" value="1"/>
</dbReference>
<keyword evidence="4 7" id="KW-0812">Transmembrane</keyword>
<evidence type="ECO:0000256" key="8">
    <source>
        <dbReference type="SAM" id="MobiDB-lite"/>
    </source>
</evidence>
<feature type="transmembrane region" description="Helical" evidence="7">
    <location>
        <begin position="296"/>
        <end position="314"/>
    </location>
</feature>
<name>A0ABV6KFM9_9BACI</name>
<feature type="transmembrane region" description="Helical" evidence="7">
    <location>
        <begin position="133"/>
        <end position="156"/>
    </location>
</feature>
<keyword evidence="5 7" id="KW-1133">Transmembrane helix</keyword>
<evidence type="ECO:0000256" key="2">
    <source>
        <dbReference type="ARBA" id="ARBA00022448"/>
    </source>
</evidence>
<evidence type="ECO:0000313" key="10">
    <source>
        <dbReference type="EMBL" id="MFC0470641.1"/>
    </source>
</evidence>
<keyword evidence="6 7" id="KW-0472">Membrane</keyword>
<evidence type="ECO:0000256" key="3">
    <source>
        <dbReference type="ARBA" id="ARBA00022475"/>
    </source>
</evidence>
<evidence type="ECO:0000256" key="7">
    <source>
        <dbReference type="RuleBase" id="RU363032"/>
    </source>
</evidence>
<dbReference type="Pfam" id="PF00528">
    <property type="entry name" value="BPD_transp_1"/>
    <property type="match status" value="1"/>
</dbReference>
<accession>A0ABV6KFM9</accession>
<feature type="transmembrane region" description="Helical" evidence="7">
    <location>
        <begin position="102"/>
        <end position="121"/>
    </location>
</feature>
<feature type="transmembrane region" description="Helical" evidence="7">
    <location>
        <begin position="40"/>
        <end position="69"/>
    </location>
</feature>
<dbReference type="EMBL" id="JBHLUX010000024">
    <property type="protein sequence ID" value="MFC0470641.1"/>
    <property type="molecule type" value="Genomic_DNA"/>
</dbReference>
<evidence type="ECO:0000256" key="1">
    <source>
        <dbReference type="ARBA" id="ARBA00004651"/>
    </source>
</evidence>
<comment type="similarity">
    <text evidence="7">Belongs to the binding-protein-dependent transport system permease family.</text>
</comment>
<evidence type="ECO:0000313" key="11">
    <source>
        <dbReference type="Proteomes" id="UP001589838"/>
    </source>
</evidence>
<feature type="domain" description="ABC transmembrane type-1" evidence="9">
    <location>
        <begin position="98"/>
        <end position="317"/>
    </location>
</feature>
<gene>
    <name evidence="10" type="ORF">ACFFHM_09070</name>
</gene>
<evidence type="ECO:0000256" key="6">
    <source>
        <dbReference type="ARBA" id="ARBA00023136"/>
    </source>
</evidence>
<feature type="compositionally biased region" description="Polar residues" evidence="8">
    <location>
        <begin position="1"/>
        <end position="12"/>
    </location>
</feature>
<dbReference type="InterPro" id="IPR000515">
    <property type="entry name" value="MetI-like"/>
</dbReference>
<evidence type="ECO:0000256" key="4">
    <source>
        <dbReference type="ARBA" id="ARBA00022692"/>
    </source>
</evidence>
<dbReference type="InterPro" id="IPR035906">
    <property type="entry name" value="MetI-like_sf"/>
</dbReference>
<dbReference type="Proteomes" id="UP001589838">
    <property type="component" value="Unassembled WGS sequence"/>
</dbReference>
<proteinExistence type="inferred from homology"/>
<dbReference type="PANTHER" id="PTHR43005">
    <property type="entry name" value="BLR7065 PROTEIN"/>
    <property type="match status" value="1"/>
</dbReference>
<feature type="region of interest" description="Disordered" evidence="8">
    <location>
        <begin position="1"/>
        <end position="24"/>
    </location>
</feature>
<keyword evidence="3" id="KW-1003">Cell membrane</keyword>
<dbReference type="CDD" id="cd06261">
    <property type="entry name" value="TM_PBP2"/>
    <property type="match status" value="1"/>
</dbReference>
<comment type="subcellular location">
    <subcellularLocation>
        <location evidence="1 7">Cell membrane</location>
        <topology evidence="1 7">Multi-pass membrane protein</topology>
    </subcellularLocation>
</comment>
<dbReference type="Gene3D" id="1.10.3720.10">
    <property type="entry name" value="MetI-like"/>
    <property type="match status" value="1"/>
</dbReference>
<keyword evidence="11" id="KW-1185">Reference proteome</keyword>
<dbReference type="SUPFAM" id="SSF161098">
    <property type="entry name" value="MetI-like"/>
    <property type="match status" value="1"/>
</dbReference>
<evidence type="ECO:0000259" key="9">
    <source>
        <dbReference type="PROSITE" id="PS50928"/>
    </source>
</evidence>
<sequence>MEKSSSIEQPSVNRPPLNSPVKPKSRQMKSLFYKVKNSPYLFILPYATLFTLLIIMPVLVAVFLSFTYFNTVQFPEFVGFQNYIDLFTGDTVFLQHAVSSTLLYAVIVGPIGYMMAFFLAWMLSQVPHNVRTIYTVIIYSPSVTGPIMMAIVWRVLFSGDQVGYLNYWLLEWNIIKEPVQFLQSPEFLVPVMIFVGLWGSMGVGFLAMLAGLLNVDKSLYEAAYIDGIRNRWQEIFFITIPSMKPQMLFGAVMAIIGTFNASGIAATLSGGTPPPQYAGWLIVDHASDFGFIRYEMGYASAVTVVLLLIVVLFNKISYKLFGEKD</sequence>
<dbReference type="RefSeq" id="WP_335959171.1">
    <property type="nucleotide sequence ID" value="NZ_JAXBLX010000004.1"/>
</dbReference>
<reference evidence="10 11" key="1">
    <citation type="submission" date="2024-09" db="EMBL/GenBank/DDBJ databases">
        <authorList>
            <person name="Sun Q."/>
            <person name="Mori K."/>
        </authorList>
    </citation>
    <scope>NUCLEOTIDE SEQUENCE [LARGE SCALE GENOMIC DNA]</scope>
    <source>
        <strain evidence="10 11">NCAIM B.02610</strain>
    </source>
</reference>
<feature type="transmembrane region" description="Helical" evidence="7">
    <location>
        <begin position="187"/>
        <end position="213"/>
    </location>
</feature>
<feature type="transmembrane region" description="Helical" evidence="7">
    <location>
        <begin position="247"/>
        <end position="268"/>
    </location>
</feature>